<evidence type="ECO:0000313" key="2">
    <source>
        <dbReference type="Proteomes" id="UP001597115"/>
    </source>
</evidence>
<keyword evidence="2" id="KW-1185">Reference proteome</keyword>
<protein>
    <submittedName>
        <fullName evidence="1">Uncharacterized protein</fullName>
    </submittedName>
</protein>
<organism evidence="1 2">
    <name type="scientific">Sphingomonas tabacisoli</name>
    <dbReference type="NCBI Taxonomy" id="2249466"/>
    <lineage>
        <taxon>Bacteria</taxon>
        <taxon>Pseudomonadati</taxon>
        <taxon>Pseudomonadota</taxon>
        <taxon>Alphaproteobacteria</taxon>
        <taxon>Sphingomonadales</taxon>
        <taxon>Sphingomonadaceae</taxon>
        <taxon>Sphingomonas</taxon>
    </lineage>
</organism>
<gene>
    <name evidence="1" type="ORF">ACFSCW_04565</name>
</gene>
<comment type="caution">
    <text evidence="1">The sequence shown here is derived from an EMBL/GenBank/DDBJ whole genome shotgun (WGS) entry which is preliminary data.</text>
</comment>
<sequence>MAAQTALPTPQYSYADLADRALAAPIALVATVTDTIRLKSEQAPNLAAGHARLFVEATANTLIRGPGDVPPAVQYLADVPLDAKGKVPKLKNRHVLLLARPIAGKPGVLQLISPDAQMMMTPELDKRVRAILTEGVRPDAAPPVTGITSAFHVPGSIPGEGETQIFLATRDNRPISISVLSRPGQDRQWSVALGEVVDEAAQAPQRDTLLWYRLACGLPRQLPAEATADLEAANAEAARGDYAYVLQQLGACTRNVRTS</sequence>
<accession>A0ABW4I0W1</accession>
<dbReference type="RefSeq" id="WP_380887343.1">
    <property type="nucleotide sequence ID" value="NZ_JBHUDY010000001.1"/>
</dbReference>
<dbReference type="Proteomes" id="UP001597115">
    <property type="component" value="Unassembled WGS sequence"/>
</dbReference>
<proteinExistence type="predicted"/>
<reference evidence="2" key="1">
    <citation type="journal article" date="2019" name="Int. J. Syst. Evol. Microbiol.">
        <title>The Global Catalogue of Microorganisms (GCM) 10K type strain sequencing project: providing services to taxonomists for standard genome sequencing and annotation.</title>
        <authorList>
            <consortium name="The Broad Institute Genomics Platform"/>
            <consortium name="The Broad Institute Genome Sequencing Center for Infectious Disease"/>
            <person name="Wu L."/>
            <person name="Ma J."/>
        </authorList>
    </citation>
    <scope>NUCLEOTIDE SEQUENCE [LARGE SCALE GENOMIC DNA]</scope>
    <source>
        <strain evidence="2">CGMCC 1.16275</strain>
    </source>
</reference>
<dbReference type="EMBL" id="JBHUDY010000001">
    <property type="protein sequence ID" value="MFD1611071.1"/>
    <property type="molecule type" value="Genomic_DNA"/>
</dbReference>
<name>A0ABW4I0W1_9SPHN</name>
<evidence type="ECO:0000313" key="1">
    <source>
        <dbReference type="EMBL" id="MFD1611071.1"/>
    </source>
</evidence>